<dbReference type="PANTHER" id="PTHR47284">
    <property type="entry name" value="FATTY-ACID-BINDING PROTEIN 2"/>
    <property type="match status" value="1"/>
</dbReference>
<dbReference type="STRING" id="879819.A0A0J0XK47"/>
<dbReference type="AlphaFoldDB" id="A0A0J0XK47"/>
<protein>
    <recommendedName>
        <fullName evidence="1">Chalcone isomerase domain-containing protein</fullName>
    </recommendedName>
</protein>
<evidence type="ECO:0000313" key="2">
    <source>
        <dbReference type="EMBL" id="KLT41442.1"/>
    </source>
</evidence>
<evidence type="ECO:0000313" key="3">
    <source>
        <dbReference type="Proteomes" id="UP000053611"/>
    </source>
</evidence>
<dbReference type="Pfam" id="PF16035">
    <property type="entry name" value="Chalcone_2"/>
    <property type="match status" value="2"/>
</dbReference>
<feature type="domain" description="Chalcone isomerase" evidence="1">
    <location>
        <begin position="4"/>
        <end position="36"/>
    </location>
</feature>
<gene>
    <name evidence="2" type="ORF">CC85DRAFT_247692</name>
</gene>
<dbReference type="InterPro" id="IPR016088">
    <property type="entry name" value="Chalcone_isomerase_3-sand"/>
</dbReference>
<dbReference type="InterPro" id="IPR016087">
    <property type="entry name" value="Chalcone_isomerase"/>
</dbReference>
<dbReference type="GO" id="GO:0016872">
    <property type="term" value="F:intramolecular lyase activity"/>
    <property type="evidence" value="ECO:0007669"/>
    <property type="project" value="InterPro"/>
</dbReference>
<evidence type="ECO:0000259" key="1">
    <source>
        <dbReference type="Pfam" id="PF16035"/>
    </source>
</evidence>
<accession>A0A0J0XK47</accession>
<dbReference type="OrthoDB" id="18193at2759"/>
<reference evidence="2 3" key="1">
    <citation type="submission" date="2015-03" db="EMBL/GenBank/DDBJ databases">
        <title>Genomics and transcriptomics of the oil-accumulating basidiomycete yeast T. oleaginosus allow insights into substrate utilization and the diverse evolutionary trajectories of mating systems in fungi.</title>
        <authorList>
            <consortium name="DOE Joint Genome Institute"/>
            <person name="Kourist R."/>
            <person name="Kracht O."/>
            <person name="Bracharz F."/>
            <person name="Lipzen A."/>
            <person name="Nolan M."/>
            <person name="Ohm R."/>
            <person name="Grigoriev I."/>
            <person name="Sun S."/>
            <person name="Heitman J."/>
            <person name="Bruck T."/>
            <person name="Nowrousian M."/>
        </authorList>
    </citation>
    <scope>NUCLEOTIDE SEQUENCE [LARGE SCALE GENOMIC DNA]</scope>
    <source>
        <strain evidence="2 3">IBC0246</strain>
    </source>
</reference>
<feature type="domain" description="Chalcone isomerase" evidence="1">
    <location>
        <begin position="94"/>
        <end position="206"/>
    </location>
</feature>
<name>A0A0J0XK47_9TREE</name>
<keyword evidence="3" id="KW-1185">Reference proteome</keyword>
<dbReference type="InterPro" id="IPR036298">
    <property type="entry name" value="Chalcone_isomerase_sf"/>
</dbReference>
<feature type="non-terminal residue" evidence="2">
    <location>
        <position position="1"/>
    </location>
</feature>
<dbReference type="Proteomes" id="UP000053611">
    <property type="component" value="Unassembled WGS sequence"/>
</dbReference>
<dbReference type="SUPFAM" id="SSF54626">
    <property type="entry name" value="Chalcone isomerase"/>
    <property type="match status" value="1"/>
</dbReference>
<organism evidence="2 3">
    <name type="scientific">Cutaneotrichosporon oleaginosum</name>
    <dbReference type="NCBI Taxonomy" id="879819"/>
    <lineage>
        <taxon>Eukaryota</taxon>
        <taxon>Fungi</taxon>
        <taxon>Dikarya</taxon>
        <taxon>Basidiomycota</taxon>
        <taxon>Agaricomycotina</taxon>
        <taxon>Tremellomycetes</taxon>
        <taxon>Trichosporonales</taxon>
        <taxon>Trichosporonaceae</taxon>
        <taxon>Cutaneotrichosporon</taxon>
    </lineage>
</organism>
<dbReference type="PANTHER" id="PTHR47284:SF3">
    <property type="entry name" value="FATTY-ACID-BINDING PROTEIN 2"/>
    <property type="match status" value="1"/>
</dbReference>
<dbReference type="Gene3D" id="3.50.70.10">
    <property type="match status" value="1"/>
</dbReference>
<proteinExistence type="predicted"/>
<dbReference type="GeneID" id="28981028"/>
<sequence>APALALVGVGVRTVSFLRMKVYSAGFYVDDYTLKRLGGLPGWAGYTPAALQGPDAEALIQSVLDAPAACAVNVSESDQAGSIPLLWCSALQLYVPVRNTDFGHLRDGLTRTLVGRQKMARHRGELTAEDDERLAGAMQQFKAIFPGGSVPKGKSLVLVRSADGHLHVEYEGRVLGKVADKWMADNLIKAYFNTAAPISPPLRDSVAEGFATYV</sequence>
<dbReference type="EMBL" id="KQ087218">
    <property type="protein sequence ID" value="KLT41442.1"/>
    <property type="molecule type" value="Genomic_DNA"/>
</dbReference>